<evidence type="ECO:0000256" key="2">
    <source>
        <dbReference type="PIRSR" id="PIRSR637460-2"/>
    </source>
</evidence>
<accession>A0A7Z0WRD2</accession>
<dbReference type="PANTHER" id="PTHR37981:SF1">
    <property type="entry name" value="SGNH HYDROLASE-TYPE ESTERASE DOMAIN-CONTAINING PROTEIN"/>
    <property type="match status" value="1"/>
</dbReference>
<evidence type="ECO:0000256" key="3">
    <source>
        <dbReference type="SAM" id="SignalP"/>
    </source>
</evidence>
<organism evidence="5 6">
    <name type="scientific">Actinophytocola xinjiangensis</name>
    <dbReference type="NCBI Taxonomy" id="485602"/>
    <lineage>
        <taxon>Bacteria</taxon>
        <taxon>Bacillati</taxon>
        <taxon>Actinomycetota</taxon>
        <taxon>Actinomycetes</taxon>
        <taxon>Pseudonocardiales</taxon>
        <taxon>Pseudonocardiaceae</taxon>
    </lineage>
</organism>
<dbReference type="Pfam" id="PF13472">
    <property type="entry name" value="Lipase_GDSL_2"/>
    <property type="match status" value="1"/>
</dbReference>
<keyword evidence="2" id="KW-1015">Disulfide bond</keyword>
<evidence type="ECO:0000313" key="6">
    <source>
        <dbReference type="Proteomes" id="UP000185696"/>
    </source>
</evidence>
<evidence type="ECO:0000256" key="1">
    <source>
        <dbReference type="PIRSR" id="PIRSR637460-1"/>
    </source>
</evidence>
<comment type="caution">
    <text evidence="5">The sequence shown here is derived from an EMBL/GenBank/DDBJ whole genome shotgun (WGS) entry which is preliminary data.</text>
</comment>
<protein>
    <submittedName>
        <fullName evidence="5">Triacylglycerol lipase</fullName>
    </submittedName>
</protein>
<feature type="disulfide bond" evidence="2">
    <location>
        <begin position="54"/>
        <end position="78"/>
    </location>
</feature>
<sequence>MRALRALLLTALTAALALTGAQAAQAAAAPYTALGDSYASGVGTRTYYSDSGDCKRSPSAYPVLISQQIGAPLTFAACSGARVPDVLNQLGSLSASTGFVSVSVGGNDAGFADVITRCALPWPWQCTGEINNANTFIRSTLPGLLNNLYTQIRTKAPNATVAVVGYPRLFNGEECNFGARISSNEQAQLNATADLLATTIGARAAAHGFTFVDVRQAFMGHAVCDDAEWINGLSNPIIESYHPKVVGHTSGYAPAVRAGLTSVPVNA</sequence>
<evidence type="ECO:0000259" key="4">
    <source>
        <dbReference type="Pfam" id="PF13472"/>
    </source>
</evidence>
<feature type="signal peptide" evidence="3">
    <location>
        <begin position="1"/>
        <end position="23"/>
    </location>
</feature>
<gene>
    <name evidence="5" type="ORF">BLA60_06585</name>
</gene>
<dbReference type="OrthoDB" id="5503950at2"/>
<name>A0A7Z0WRD2_9PSEU</name>
<feature type="disulfide bond" evidence="2">
    <location>
        <begin position="118"/>
        <end position="126"/>
    </location>
</feature>
<keyword evidence="3" id="KW-0732">Signal</keyword>
<proteinExistence type="predicted"/>
<feature type="active site" evidence="1">
    <location>
        <position position="242"/>
    </location>
</feature>
<feature type="active site" description="Nucleophile" evidence="1">
    <location>
        <position position="37"/>
    </location>
</feature>
<keyword evidence="6" id="KW-1185">Reference proteome</keyword>
<dbReference type="InterPro" id="IPR037460">
    <property type="entry name" value="SEST-like"/>
</dbReference>
<dbReference type="Proteomes" id="UP000185696">
    <property type="component" value="Unassembled WGS sequence"/>
</dbReference>
<dbReference type="AlphaFoldDB" id="A0A7Z0WRD2"/>
<dbReference type="CDD" id="cd01823">
    <property type="entry name" value="SEST_like"/>
    <property type="match status" value="1"/>
</dbReference>
<dbReference type="RefSeq" id="WP_075131824.1">
    <property type="nucleotide sequence ID" value="NZ_MSIF01000002.1"/>
</dbReference>
<dbReference type="GO" id="GO:0004806">
    <property type="term" value="F:triacylglycerol lipase activity"/>
    <property type="evidence" value="ECO:0007669"/>
    <property type="project" value="TreeGrafter"/>
</dbReference>
<feature type="domain" description="SGNH hydrolase-type esterase" evidence="4">
    <location>
        <begin position="33"/>
        <end position="248"/>
    </location>
</feature>
<dbReference type="Gene3D" id="3.40.50.1110">
    <property type="entry name" value="SGNH hydrolase"/>
    <property type="match status" value="1"/>
</dbReference>
<dbReference type="InterPro" id="IPR013830">
    <property type="entry name" value="SGNH_hydro"/>
</dbReference>
<dbReference type="InterPro" id="IPR036514">
    <property type="entry name" value="SGNH_hydro_sf"/>
</dbReference>
<feature type="chain" id="PRO_5031404700" evidence="3">
    <location>
        <begin position="24"/>
        <end position="267"/>
    </location>
</feature>
<evidence type="ECO:0000313" key="5">
    <source>
        <dbReference type="EMBL" id="OLF12915.1"/>
    </source>
</evidence>
<reference evidence="5 6" key="1">
    <citation type="submission" date="2016-12" db="EMBL/GenBank/DDBJ databases">
        <title>The draft genome sequence of Actinophytocola xinjiangensis.</title>
        <authorList>
            <person name="Wang W."/>
            <person name="Yuan L."/>
        </authorList>
    </citation>
    <scope>NUCLEOTIDE SEQUENCE [LARGE SCALE GENOMIC DNA]</scope>
    <source>
        <strain evidence="5 6">CGMCC 4.4663</strain>
    </source>
</reference>
<dbReference type="SUPFAM" id="SSF52266">
    <property type="entry name" value="SGNH hydrolase"/>
    <property type="match status" value="1"/>
</dbReference>
<dbReference type="GO" id="GO:0019433">
    <property type="term" value="P:triglyceride catabolic process"/>
    <property type="evidence" value="ECO:0007669"/>
    <property type="project" value="TreeGrafter"/>
</dbReference>
<dbReference type="PANTHER" id="PTHR37981">
    <property type="entry name" value="LIPASE 2"/>
    <property type="match status" value="1"/>
</dbReference>
<dbReference type="EMBL" id="MSIF01000002">
    <property type="protein sequence ID" value="OLF12915.1"/>
    <property type="molecule type" value="Genomic_DNA"/>
</dbReference>
<feature type="disulfide bond" evidence="2">
    <location>
        <begin position="175"/>
        <end position="224"/>
    </location>
</feature>